<evidence type="ECO:0000256" key="5">
    <source>
        <dbReference type="ARBA" id="ARBA00022989"/>
    </source>
</evidence>
<dbReference type="PANTHER" id="PTHR43386:SF1">
    <property type="entry name" value="D,D-DIPEPTIDE TRANSPORT SYSTEM PERMEASE PROTEIN DDPC-RELATED"/>
    <property type="match status" value="1"/>
</dbReference>
<dbReference type="SUPFAM" id="SSF161098">
    <property type="entry name" value="MetI-like"/>
    <property type="match status" value="1"/>
</dbReference>
<reference evidence="9 10" key="1">
    <citation type="submission" date="2024-09" db="EMBL/GenBank/DDBJ databases">
        <title>Laminarin stimulates single cell rates of sulfate reduction while oxygen inhibits transcriptomic activity in coastal marine sediment.</title>
        <authorList>
            <person name="Lindsay M."/>
            <person name="Orcutt B."/>
            <person name="Emerson D."/>
            <person name="Stepanauskas R."/>
            <person name="D'Angelo T."/>
        </authorList>
    </citation>
    <scope>NUCLEOTIDE SEQUENCE [LARGE SCALE GENOMIC DNA]</scope>
    <source>
        <strain evidence="9">SAG AM-311-K15</strain>
    </source>
</reference>
<dbReference type="PROSITE" id="PS50928">
    <property type="entry name" value="ABC_TM1"/>
    <property type="match status" value="1"/>
</dbReference>
<keyword evidence="5 7" id="KW-1133">Transmembrane helix</keyword>
<feature type="transmembrane region" description="Helical" evidence="7">
    <location>
        <begin position="249"/>
        <end position="270"/>
    </location>
</feature>
<evidence type="ECO:0000259" key="8">
    <source>
        <dbReference type="PROSITE" id="PS50928"/>
    </source>
</evidence>
<dbReference type="Gene3D" id="1.10.3720.10">
    <property type="entry name" value="MetI-like"/>
    <property type="match status" value="1"/>
</dbReference>
<keyword evidence="4 7" id="KW-0812">Transmembrane</keyword>
<name>A0ABV6YZQ2_UNCC1</name>
<comment type="caution">
    <text evidence="9">The sequence shown here is derived from an EMBL/GenBank/DDBJ whole genome shotgun (WGS) entry which is preliminary data.</text>
</comment>
<keyword evidence="2 7" id="KW-0813">Transport</keyword>
<dbReference type="PANTHER" id="PTHR43386">
    <property type="entry name" value="OLIGOPEPTIDE TRANSPORT SYSTEM PERMEASE PROTEIN APPC"/>
    <property type="match status" value="1"/>
</dbReference>
<keyword evidence="10" id="KW-1185">Reference proteome</keyword>
<dbReference type="InterPro" id="IPR050366">
    <property type="entry name" value="BP-dependent_transpt_permease"/>
</dbReference>
<feature type="transmembrane region" description="Helical" evidence="7">
    <location>
        <begin position="82"/>
        <end position="108"/>
    </location>
</feature>
<evidence type="ECO:0000313" key="9">
    <source>
        <dbReference type="EMBL" id="MFC1851677.1"/>
    </source>
</evidence>
<feature type="transmembrane region" description="Helical" evidence="7">
    <location>
        <begin position="115"/>
        <end position="137"/>
    </location>
</feature>
<feature type="transmembrane region" description="Helical" evidence="7">
    <location>
        <begin position="193"/>
        <end position="215"/>
    </location>
</feature>
<keyword evidence="3" id="KW-1003">Cell membrane</keyword>
<comment type="subcellular location">
    <subcellularLocation>
        <location evidence="1 7">Cell membrane</location>
        <topology evidence="1 7">Multi-pass membrane protein</topology>
    </subcellularLocation>
</comment>
<feature type="transmembrane region" description="Helical" evidence="7">
    <location>
        <begin position="14"/>
        <end position="35"/>
    </location>
</feature>
<evidence type="ECO:0000256" key="6">
    <source>
        <dbReference type="ARBA" id="ARBA00023136"/>
    </source>
</evidence>
<proteinExistence type="inferred from homology"/>
<dbReference type="EMBL" id="JBHPBY010000214">
    <property type="protein sequence ID" value="MFC1851677.1"/>
    <property type="molecule type" value="Genomic_DNA"/>
</dbReference>
<organism evidence="9 10">
    <name type="scientific">candidate division CSSED10-310 bacterium</name>
    <dbReference type="NCBI Taxonomy" id="2855610"/>
    <lineage>
        <taxon>Bacteria</taxon>
        <taxon>Bacteria division CSSED10-310</taxon>
    </lineage>
</organism>
<evidence type="ECO:0000256" key="3">
    <source>
        <dbReference type="ARBA" id="ARBA00022475"/>
    </source>
</evidence>
<dbReference type="CDD" id="cd06261">
    <property type="entry name" value="TM_PBP2"/>
    <property type="match status" value="1"/>
</dbReference>
<evidence type="ECO:0000256" key="7">
    <source>
        <dbReference type="RuleBase" id="RU363032"/>
    </source>
</evidence>
<comment type="similarity">
    <text evidence="7">Belongs to the binding-protein-dependent transport system permease family.</text>
</comment>
<evidence type="ECO:0000313" key="10">
    <source>
        <dbReference type="Proteomes" id="UP001594351"/>
    </source>
</evidence>
<dbReference type="Proteomes" id="UP001594351">
    <property type="component" value="Unassembled WGS sequence"/>
</dbReference>
<protein>
    <submittedName>
        <fullName evidence="9">ABC transporter permease</fullName>
    </submittedName>
</protein>
<sequence>MNTSISQFLKQSKIILSALIIFLFIFWALAAAYIAPFSPHYVFTDSASDLEHAFAGPSLLHPFGKDDLGRDMVSRMIWGSRISLFVGFTVVSISVLLGLSIGLVAGYYRGWIDEILMRVIDMALAFPGILLAIAIIAVLGPGIVQTVIALCITGWVSYARLTRGLVLAEWGKTYVQASIALGARPGRMMYKHILPNILAPLIIKSTFGLAGAILAEASLSFLGLGVQPPTPSWGNMLNLGAQYLVLPEAWHMTIFPGFAIMILVMAIYIIGEGARDWLDPHMSTKIE</sequence>
<evidence type="ECO:0000256" key="1">
    <source>
        <dbReference type="ARBA" id="ARBA00004651"/>
    </source>
</evidence>
<dbReference type="InterPro" id="IPR000515">
    <property type="entry name" value="MetI-like"/>
</dbReference>
<keyword evidence="6 7" id="KW-0472">Membrane</keyword>
<evidence type="ECO:0000256" key="2">
    <source>
        <dbReference type="ARBA" id="ARBA00022448"/>
    </source>
</evidence>
<gene>
    <name evidence="9" type="ORF">ACFL27_15915</name>
</gene>
<accession>A0ABV6YZQ2</accession>
<feature type="domain" description="ABC transmembrane type-1" evidence="8">
    <location>
        <begin position="80"/>
        <end position="271"/>
    </location>
</feature>
<evidence type="ECO:0000256" key="4">
    <source>
        <dbReference type="ARBA" id="ARBA00022692"/>
    </source>
</evidence>
<feature type="transmembrane region" description="Helical" evidence="7">
    <location>
        <begin position="143"/>
        <end position="161"/>
    </location>
</feature>
<dbReference type="InterPro" id="IPR035906">
    <property type="entry name" value="MetI-like_sf"/>
</dbReference>
<dbReference type="Pfam" id="PF00528">
    <property type="entry name" value="BPD_transp_1"/>
    <property type="match status" value="1"/>
</dbReference>